<dbReference type="InterPro" id="IPR025293">
    <property type="entry name" value="YfiR/HmsC-like"/>
</dbReference>
<feature type="chain" id="PRO_5046917874" description="YfiR family protein" evidence="1">
    <location>
        <begin position="28"/>
        <end position="209"/>
    </location>
</feature>
<keyword evidence="3" id="KW-1185">Reference proteome</keyword>
<dbReference type="EMBL" id="FXUG01000017">
    <property type="protein sequence ID" value="SMP74128.1"/>
    <property type="molecule type" value="Genomic_DNA"/>
</dbReference>
<dbReference type="Proteomes" id="UP001158067">
    <property type="component" value="Unassembled WGS sequence"/>
</dbReference>
<name>A0ABY1QK87_9BACT</name>
<dbReference type="Pfam" id="PF13689">
    <property type="entry name" value="DUF4154"/>
    <property type="match status" value="1"/>
</dbReference>
<evidence type="ECO:0000256" key="1">
    <source>
        <dbReference type="SAM" id="SignalP"/>
    </source>
</evidence>
<protein>
    <recommendedName>
        <fullName evidence="4">YfiR family protein</fullName>
    </recommendedName>
</protein>
<evidence type="ECO:0000313" key="3">
    <source>
        <dbReference type="Proteomes" id="UP001158067"/>
    </source>
</evidence>
<evidence type="ECO:0008006" key="4">
    <source>
        <dbReference type="Google" id="ProtNLM"/>
    </source>
</evidence>
<organism evidence="2 3">
    <name type="scientific">Neorhodopirellula lusitana</name>
    <dbReference type="NCBI Taxonomy" id="445327"/>
    <lineage>
        <taxon>Bacteria</taxon>
        <taxon>Pseudomonadati</taxon>
        <taxon>Planctomycetota</taxon>
        <taxon>Planctomycetia</taxon>
        <taxon>Pirellulales</taxon>
        <taxon>Pirellulaceae</taxon>
        <taxon>Neorhodopirellula</taxon>
    </lineage>
</organism>
<gene>
    <name evidence="2" type="ORF">SAMN06265222_11763</name>
</gene>
<comment type="caution">
    <text evidence="2">The sequence shown here is derived from an EMBL/GenBank/DDBJ whole genome shotgun (WGS) entry which is preliminary data.</text>
</comment>
<accession>A0ABY1QK87</accession>
<sequence length="209" mass="22976">MRRRFTMGRCLVGALAVLLASAIPVHSQDYVSANTTAARSQGSSAVQTAKESNIKAVYLYSFGRFTTWPSKLTQPSDRFTIGVVGSTDVRASLNKIASKRKIQDIPIEVKFYESASDIAVDDCQILYITGMVLPQDTAALITKLSGSPTLIVTETFDRPQGTVVNFTHEGNGIQFEIDLDEAKRKQLALDARLLRQGKRMIRNHSPQGL</sequence>
<keyword evidence="1" id="KW-0732">Signal</keyword>
<reference evidence="2 3" key="1">
    <citation type="submission" date="2017-05" db="EMBL/GenBank/DDBJ databases">
        <authorList>
            <person name="Varghese N."/>
            <person name="Submissions S."/>
        </authorList>
    </citation>
    <scope>NUCLEOTIDE SEQUENCE [LARGE SCALE GENOMIC DNA]</scope>
    <source>
        <strain evidence="2 3">DSM 25457</strain>
    </source>
</reference>
<feature type="signal peptide" evidence="1">
    <location>
        <begin position="1"/>
        <end position="27"/>
    </location>
</feature>
<proteinExistence type="predicted"/>
<evidence type="ECO:0000313" key="2">
    <source>
        <dbReference type="EMBL" id="SMP74128.1"/>
    </source>
</evidence>
<dbReference type="RefSeq" id="WP_283434841.1">
    <property type="nucleotide sequence ID" value="NZ_FXUG01000017.1"/>
</dbReference>